<dbReference type="EMBL" id="JANPWB010000010">
    <property type="protein sequence ID" value="KAJ1143180.1"/>
    <property type="molecule type" value="Genomic_DNA"/>
</dbReference>
<sequence length="168" mass="18701">MQIEVPALQDPVRAYEEPSGAEQILVTASCCNVARGQTLQITSRQRKSAMAEEMEARQTLSMLELNLGCTIVARDEPRSEAGLELSIALQASLKQQIGDQAVKNWCTRLVLSFENKDMGRILSFRVKDSFNAINFHKIRGEDGELAVDPAAIRDVFCLFFFFSGSQAR</sequence>
<organism evidence="1 2">
    <name type="scientific">Pleurodeles waltl</name>
    <name type="common">Iberian ribbed newt</name>
    <dbReference type="NCBI Taxonomy" id="8319"/>
    <lineage>
        <taxon>Eukaryota</taxon>
        <taxon>Metazoa</taxon>
        <taxon>Chordata</taxon>
        <taxon>Craniata</taxon>
        <taxon>Vertebrata</taxon>
        <taxon>Euteleostomi</taxon>
        <taxon>Amphibia</taxon>
        <taxon>Batrachia</taxon>
        <taxon>Caudata</taxon>
        <taxon>Salamandroidea</taxon>
        <taxon>Salamandridae</taxon>
        <taxon>Pleurodelinae</taxon>
        <taxon>Pleurodeles</taxon>
    </lineage>
</organism>
<gene>
    <name evidence="1" type="ORF">NDU88_009491</name>
</gene>
<accession>A0AAV7QXP9</accession>
<dbReference type="AlphaFoldDB" id="A0AAV7QXP9"/>
<reference evidence="1" key="1">
    <citation type="journal article" date="2022" name="bioRxiv">
        <title>Sequencing and chromosome-scale assembly of the giantPleurodeles waltlgenome.</title>
        <authorList>
            <person name="Brown T."/>
            <person name="Elewa A."/>
            <person name="Iarovenko S."/>
            <person name="Subramanian E."/>
            <person name="Araus A.J."/>
            <person name="Petzold A."/>
            <person name="Susuki M."/>
            <person name="Suzuki K.-i.T."/>
            <person name="Hayashi T."/>
            <person name="Toyoda A."/>
            <person name="Oliveira C."/>
            <person name="Osipova E."/>
            <person name="Leigh N.D."/>
            <person name="Simon A."/>
            <person name="Yun M.H."/>
        </authorList>
    </citation>
    <scope>NUCLEOTIDE SEQUENCE</scope>
    <source>
        <strain evidence="1">20211129_DDA</strain>
        <tissue evidence="1">Liver</tissue>
    </source>
</reference>
<evidence type="ECO:0000313" key="1">
    <source>
        <dbReference type="EMBL" id="KAJ1143180.1"/>
    </source>
</evidence>
<evidence type="ECO:0000313" key="2">
    <source>
        <dbReference type="Proteomes" id="UP001066276"/>
    </source>
</evidence>
<protein>
    <submittedName>
        <fullName evidence="1">Uncharacterized protein</fullName>
    </submittedName>
</protein>
<dbReference type="Proteomes" id="UP001066276">
    <property type="component" value="Chromosome 6"/>
</dbReference>
<keyword evidence="2" id="KW-1185">Reference proteome</keyword>
<name>A0AAV7QXP9_PLEWA</name>
<proteinExistence type="predicted"/>
<comment type="caution">
    <text evidence="1">The sequence shown here is derived from an EMBL/GenBank/DDBJ whole genome shotgun (WGS) entry which is preliminary data.</text>
</comment>